<proteinExistence type="predicted"/>
<evidence type="ECO:0000313" key="1">
    <source>
        <dbReference type="EMBL" id="KAK4498551.1"/>
    </source>
</evidence>
<name>A0ABR0EBA9_ZASCE</name>
<dbReference type="EMBL" id="JAXOVC010000008">
    <property type="protein sequence ID" value="KAK4498551.1"/>
    <property type="molecule type" value="Genomic_DNA"/>
</dbReference>
<dbReference type="Gene3D" id="1.20.1280.50">
    <property type="match status" value="1"/>
</dbReference>
<keyword evidence="2" id="KW-1185">Reference proteome</keyword>
<gene>
    <name evidence="1" type="ORF">PRZ48_011209</name>
</gene>
<organism evidence="1 2">
    <name type="scientific">Zasmidium cellare</name>
    <name type="common">Wine cellar mold</name>
    <name type="synonym">Racodium cellare</name>
    <dbReference type="NCBI Taxonomy" id="395010"/>
    <lineage>
        <taxon>Eukaryota</taxon>
        <taxon>Fungi</taxon>
        <taxon>Dikarya</taxon>
        <taxon>Ascomycota</taxon>
        <taxon>Pezizomycotina</taxon>
        <taxon>Dothideomycetes</taxon>
        <taxon>Dothideomycetidae</taxon>
        <taxon>Mycosphaerellales</taxon>
        <taxon>Mycosphaerellaceae</taxon>
        <taxon>Zasmidium</taxon>
    </lineage>
</organism>
<sequence length="252" mass="28993">MAKDEDVDMTPQQKVFNTAELLEEVLLYLPMKDVLLDQRVCKTWKNGIDGSIKLQKALFMRPAGEIEVEESKLYDPYDIEVETRYYFATKTCFINPLLLSKHGKGGVAHLVVGELTNEWDLPPSVLYPQASWRRMLVTQPPLPVIRLEEEDKWEDFAFFRAVDSEDMYYSYTPRIEFFCTLQNTLMLRTKTCTSAQDIEVLEAKKKAGGGAEPVQYFNLYFKKHGTSKTKGTTEDPCWVAVADVYTLDDVRT</sequence>
<dbReference type="SUPFAM" id="SSF81383">
    <property type="entry name" value="F-box domain"/>
    <property type="match status" value="1"/>
</dbReference>
<reference evidence="1 2" key="1">
    <citation type="journal article" date="2023" name="G3 (Bethesda)">
        <title>A chromosome-level genome assembly of Zasmidium syzygii isolated from banana leaves.</title>
        <authorList>
            <person name="van Westerhoven A.C."/>
            <person name="Mehrabi R."/>
            <person name="Talebi R."/>
            <person name="Steentjes M.B.F."/>
            <person name="Corcolon B."/>
            <person name="Chong P.A."/>
            <person name="Kema G.H.J."/>
            <person name="Seidl M.F."/>
        </authorList>
    </citation>
    <scope>NUCLEOTIDE SEQUENCE [LARGE SCALE GENOMIC DNA]</scope>
    <source>
        <strain evidence="1 2">P124</strain>
    </source>
</reference>
<comment type="caution">
    <text evidence="1">The sequence shown here is derived from an EMBL/GenBank/DDBJ whole genome shotgun (WGS) entry which is preliminary data.</text>
</comment>
<evidence type="ECO:0008006" key="3">
    <source>
        <dbReference type="Google" id="ProtNLM"/>
    </source>
</evidence>
<protein>
    <recommendedName>
        <fullName evidence="3">F-box domain-containing protein</fullName>
    </recommendedName>
</protein>
<accession>A0ABR0EBA9</accession>
<dbReference type="Proteomes" id="UP001305779">
    <property type="component" value="Unassembled WGS sequence"/>
</dbReference>
<evidence type="ECO:0000313" key="2">
    <source>
        <dbReference type="Proteomes" id="UP001305779"/>
    </source>
</evidence>
<dbReference type="InterPro" id="IPR036047">
    <property type="entry name" value="F-box-like_dom_sf"/>
</dbReference>